<dbReference type="Pfam" id="PF00581">
    <property type="entry name" value="Rhodanese"/>
    <property type="match status" value="1"/>
</dbReference>
<dbReference type="CDD" id="cd00158">
    <property type="entry name" value="RHOD"/>
    <property type="match status" value="1"/>
</dbReference>
<dbReference type="SUPFAM" id="SSF52821">
    <property type="entry name" value="Rhodanese/Cell cycle control phosphatase"/>
    <property type="match status" value="1"/>
</dbReference>
<keyword evidence="3" id="KW-1185">Reference proteome</keyword>
<gene>
    <name evidence="2" type="ORF">BC349_16290</name>
</gene>
<comment type="caution">
    <text evidence="2">The sequence shown here is derived from an EMBL/GenBank/DDBJ whole genome shotgun (WGS) entry which is preliminary data.</text>
</comment>
<dbReference type="InterPro" id="IPR001763">
    <property type="entry name" value="Rhodanese-like_dom"/>
</dbReference>
<accession>A0ABR7MCD3</accession>
<name>A0ABR7MCD3_9BACT</name>
<dbReference type="InterPro" id="IPR036873">
    <property type="entry name" value="Rhodanese-like_dom_sf"/>
</dbReference>
<sequence>MEIITVAELKSRIDAGEKLNIIDVREPDEYAEFNIGARLIPLGKIQAMQIDEIEDLKSEELIIHCRSGKRSATACLFLETMGFENTKNLEGGMLAWQDMIK</sequence>
<feature type="domain" description="Rhodanese" evidence="1">
    <location>
        <begin position="15"/>
        <end position="101"/>
    </location>
</feature>
<proteinExistence type="predicted"/>
<dbReference type="EMBL" id="MBUA01000028">
    <property type="protein sequence ID" value="MBC6492622.1"/>
    <property type="molecule type" value="Genomic_DNA"/>
</dbReference>
<dbReference type="Proteomes" id="UP000765802">
    <property type="component" value="Unassembled WGS sequence"/>
</dbReference>
<dbReference type="PANTHER" id="PTHR43031:SF17">
    <property type="entry name" value="SULFURTRANSFERASE YTWF-RELATED"/>
    <property type="match status" value="1"/>
</dbReference>
<dbReference type="PROSITE" id="PS50206">
    <property type="entry name" value="RHODANESE_3"/>
    <property type="match status" value="1"/>
</dbReference>
<dbReference type="SMART" id="SM00450">
    <property type="entry name" value="RHOD"/>
    <property type="match status" value="1"/>
</dbReference>
<protein>
    <submittedName>
        <fullName evidence="2">NADH oxidase</fullName>
    </submittedName>
</protein>
<organism evidence="2 3">
    <name type="scientific">Flavihumibacter stibioxidans</name>
    <dbReference type="NCBI Taxonomy" id="1834163"/>
    <lineage>
        <taxon>Bacteria</taxon>
        <taxon>Pseudomonadati</taxon>
        <taxon>Bacteroidota</taxon>
        <taxon>Chitinophagia</taxon>
        <taxon>Chitinophagales</taxon>
        <taxon>Chitinophagaceae</taxon>
        <taxon>Flavihumibacter</taxon>
    </lineage>
</organism>
<dbReference type="PANTHER" id="PTHR43031">
    <property type="entry name" value="FAD-DEPENDENT OXIDOREDUCTASE"/>
    <property type="match status" value="1"/>
</dbReference>
<dbReference type="RefSeq" id="WP_187257933.1">
    <property type="nucleotide sequence ID" value="NZ_JBHULF010000020.1"/>
</dbReference>
<evidence type="ECO:0000313" key="3">
    <source>
        <dbReference type="Proteomes" id="UP000765802"/>
    </source>
</evidence>
<evidence type="ECO:0000313" key="2">
    <source>
        <dbReference type="EMBL" id="MBC6492622.1"/>
    </source>
</evidence>
<reference evidence="2 3" key="1">
    <citation type="submission" date="2016-07" db="EMBL/GenBank/DDBJ databases">
        <title>Genome analysis of Flavihumibacter stibioxidans YS-17.</title>
        <authorList>
            <person name="Shi K."/>
            <person name="Han Y."/>
            <person name="Wang G."/>
        </authorList>
    </citation>
    <scope>NUCLEOTIDE SEQUENCE [LARGE SCALE GENOMIC DNA]</scope>
    <source>
        <strain evidence="2 3">YS-17</strain>
    </source>
</reference>
<dbReference type="Gene3D" id="3.40.250.10">
    <property type="entry name" value="Rhodanese-like domain"/>
    <property type="match status" value="1"/>
</dbReference>
<dbReference type="InterPro" id="IPR050229">
    <property type="entry name" value="GlpE_sulfurtransferase"/>
</dbReference>
<evidence type="ECO:0000259" key="1">
    <source>
        <dbReference type="PROSITE" id="PS50206"/>
    </source>
</evidence>